<evidence type="ECO:0000256" key="2">
    <source>
        <dbReference type="ARBA" id="ARBA00022630"/>
    </source>
</evidence>
<dbReference type="PRINTS" id="PR00406">
    <property type="entry name" value="CYTB5RDTASE"/>
</dbReference>
<evidence type="ECO:0000256" key="3">
    <source>
        <dbReference type="ARBA" id="ARBA00022827"/>
    </source>
</evidence>
<dbReference type="PROSITE" id="PS51384">
    <property type="entry name" value="FAD_FR"/>
    <property type="match status" value="1"/>
</dbReference>
<dbReference type="CDD" id="cd06183">
    <property type="entry name" value="cyt_b5_reduct_like"/>
    <property type="match status" value="1"/>
</dbReference>
<dbReference type="PANTHER" id="PTHR19370">
    <property type="entry name" value="NADH-CYTOCHROME B5 REDUCTASE"/>
    <property type="match status" value="1"/>
</dbReference>
<comment type="caution">
    <text evidence="10">The sequence shown here is derived from an EMBL/GenBank/DDBJ whole genome shotgun (WGS) entry which is preliminary data.</text>
</comment>
<reference evidence="10" key="2">
    <citation type="submission" date="2021-09" db="EMBL/GenBank/DDBJ databases">
        <authorList>
            <person name="Jia N."/>
            <person name="Wang J."/>
            <person name="Shi W."/>
            <person name="Du L."/>
            <person name="Sun Y."/>
            <person name="Zhan W."/>
            <person name="Jiang J."/>
            <person name="Wang Q."/>
            <person name="Zhang B."/>
            <person name="Ji P."/>
            <person name="Sakyi L.B."/>
            <person name="Cui X."/>
            <person name="Yuan T."/>
            <person name="Jiang B."/>
            <person name="Yang W."/>
            <person name="Lam T.T.-Y."/>
            <person name="Chang Q."/>
            <person name="Ding S."/>
            <person name="Wang X."/>
            <person name="Zhu J."/>
            <person name="Ruan X."/>
            <person name="Zhao L."/>
            <person name="Wei J."/>
            <person name="Que T."/>
            <person name="Du C."/>
            <person name="Cheng J."/>
            <person name="Dai P."/>
            <person name="Han X."/>
            <person name="Huang E."/>
            <person name="Gao Y."/>
            <person name="Liu J."/>
            <person name="Shao H."/>
            <person name="Ye R."/>
            <person name="Li L."/>
            <person name="Wei W."/>
            <person name="Wang X."/>
            <person name="Wang C."/>
            <person name="Huo Q."/>
            <person name="Li W."/>
            <person name="Guo W."/>
            <person name="Chen H."/>
            <person name="Chen S."/>
            <person name="Zhou L."/>
            <person name="Zhou L."/>
            <person name="Ni X."/>
            <person name="Tian J."/>
            <person name="Zhou Y."/>
            <person name="Sheng Y."/>
            <person name="Liu T."/>
            <person name="Pan Y."/>
            <person name="Xia L."/>
            <person name="Li J."/>
            <person name="Zhao F."/>
            <person name="Cao W."/>
        </authorList>
    </citation>
    <scope>NUCLEOTIDE SEQUENCE</scope>
    <source>
        <strain evidence="10">Rmic-2018</strain>
        <tissue evidence="10">Larvae</tissue>
    </source>
</reference>
<proteinExistence type="inferred from homology"/>
<feature type="binding site" evidence="6">
    <location>
        <position position="152"/>
    </location>
    <ligand>
        <name>FAD</name>
        <dbReference type="ChEBI" id="CHEBI:57692"/>
    </ligand>
</feature>
<dbReference type="Proteomes" id="UP000821866">
    <property type="component" value="Chromosome 7"/>
</dbReference>
<dbReference type="InterPro" id="IPR001709">
    <property type="entry name" value="Flavoprot_Pyr_Nucl_cyt_Rdtase"/>
</dbReference>
<dbReference type="InterPro" id="IPR017927">
    <property type="entry name" value="FAD-bd_FR_type"/>
</dbReference>
<evidence type="ECO:0000259" key="9">
    <source>
        <dbReference type="PROSITE" id="PS51384"/>
    </source>
</evidence>
<comment type="cofactor">
    <cofactor evidence="1 6 7">
        <name>FAD</name>
        <dbReference type="ChEBI" id="CHEBI:57692"/>
    </cofactor>
</comment>
<evidence type="ECO:0000313" key="11">
    <source>
        <dbReference type="Proteomes" id="UP000821866"/>
    </source>
</evidence>
<dbReference type="Gene3D" id="3.40.50.80">
    <property type="entry name" value="Nucleotide-binding domain of ferredoxin-NADP reductase (FNR) module"/>
    <property type="match status" value="1"/>
</dbReference>
<keyword evidence="11" id="KW-1185">Reference proteome</keyword>
<evidence type="ECO:0000256" key="5">
    <source>
        <dbReference type="ARBA" id="ARBA00023027"/>
    </source>
</evidence>
<dbReference type="InterPro" id="IPR039261">
    <property type="entry name" value="FNR_nucleotide-bd"/>
</dbReference>
<dbReference type="EC" id="1.6.2.2" evidence="7"/>
<keyword evidence="3 6" id="KW-0274">FAD</keyword>
<gene>
    <name evidence="10" type="ORF">HPB51_000058</name>
</gene>
<name>A0A9J6DDX7_RHIMP</name>
<keyword evidence="2 6" id="KW-0285">Flavoprotein</keyword>
<dbReference type="Pfam" id="PF00175">
    <property type="entry name" value="NAD_binding_1"/>
    <property type="match status" value="1"/>
</dbReference>
<dbReference type="PRINTS" id="PR00371">
    <property type="entry name" value="FPNCR"/>
</dbReference>
<dbReference type="Gene3D" id="2.40.30.10">
    <property type="entry name" value="Translation factors"/>
    <property type="match status" value="1"/>
</dbReference>
<dbReference type="VEuPathDB" id="VectorBase:LOC119173759"/>
<reference evidence="10" key="1">
    <citation type="journal article" date="2020" name="Cell">
        <title>Large-Scale Comparative Analyses of Tick Genomes Elucidate Their Genetic Diversity and Vector Capacities.</title>
        <authorList>
            <consortium name="Tick Genome and Microbiome Consortium (TIGMIC)"/>
            <person name="Jia N."/>
            <person name="Wang J."/>
            <person name="Shi W."/>
            <person name="Du L."/>
            <person name="Sun Y."/>
            <person name="Zhan W."/>
            <person name="Jiang J.F."/>
            <person name="Wang Q."/>
            <person name="Zhang B."/>
            <person name="Ji P."/>
            <person name="Bell-Sakyi L."/>
            <person name="Cui X.M."/>
            <person name="Yuan T.T."/>
            <person name="Jiang B.G."/>
            <person name="Yang W.F."/>
            <person name="Lam T.T."/>
            <person name="Chang Q.C."/>
            <person name="Ding S.J."/>
            <person name="Wang X.J."/>
            <person name="Zhu J.G."/>
            <person name="Ruan X.D."/>
            <person name="Zhao L."/>
            <person name="Wei J.T."/>
            <person name="Ye R.Z."/>
            <person name="Que T.C."/>
            <person name="Du C.H."/>
            <person name="Zhou Y.H."/>
            <person name="Cheng J.X."/>
            <person name="Dai P.F."/>
            <person name="Guo W.B."/>
            <person name="Han X.H."/>
            <person name="Huang E.J."/>
            <person name="Li L.F."/>
            <person name="Wei W."/>
            <person name="Gao Y.C."/>
            <person name="Liu J.Z."/>
            <person name="Shao H.Z."/>
            <person name="Wang X."/>
            <person name="Wang C.C."/>
            <person name="Yang T.C."/>
            <person name="Huo Q.B."/>
            <person name="Li W."/>
            <person name="Chen H.Y."/>
            <person name="Chen S.E."/>
            <person name="Zhou L.G."/>
            <person name="Ni X.B."/>
            <person name="Tian J.H."/>
            <person name="Sheng Y."/>
            <person name="Liu T."/>
            <person name="Pan Y.S."/>
            <person name="Xia L.Y."/>
            <person name="Li J."/>
            <person name="Zhao F."/>
            <person name="Cao W.C."/>
        </authorList>
    </citation>
    <scope>NUCLEOTIDE SEQUENCE</scope>
    <source>
        <strain evidence="10">Rmic-2018</strain>
    </source>
</reference>
<keyword evidence="8" id="KW-0812">Transmembrane</keyword>
<feature type="binding site" evidence="6">
    <location>
        <position position="133"/>
    </location>
    <ligand>
        <name>FAD</name>
        <dbReference type="ChEBI" id="CHEBI:57692"/>
    </ligand>
</feature>
<dbReference type="EMBL" id="JABSTU010000009">
    <property type="protein sequence ID" value="KAH8020288.1"/>
    <property type="molecule type" value="Genomic_DNA"/>
</dbReference>
<dbReference type="InterPro" id="IPR001433">
    <property type="entry name" value="OxRdtase_FAD/NAD-bd"/>
</dbReference>
<sequence>MVGRKNKPTSHHDNTSRMLHGRAQQLLIFVASAAATFGAITLAVLLIRKIGAHISGDALLVDPNARYTVRLERKIPVTHNVRLLRFSLRSRYQRLGIHVGQHLLVCASIHGCPVTRHYTPVTRCDQTGHFDIIVKVYRMGESEEHLEGGLMSQFLDSMRRGEKLKIQGPRGSFIYEGKGRFVTVDGSRLPKATWIGLIAAGSGITPMLQFLRHALVDHKDETKIEMIDVNSTEDDIIARRELDHYTKAHAERFSLCHVLSKPPAGEGATGYVPGPLTAGMMAEYLPPPNNDTLVLLCGPSRFLSELCKPALSNIGHKPQRVLCY</sequence>
<dbReference type="GO" id="GO:0071949">
    <property type="term" value="F:FAD binding"/>
    <property type="evidence" value="ECO:0007669"/>
    <property type="project" value="TreeGrafter"/>
</dbReference>
<feature type="binding site" evidence="6">
    <location>
        <position position="135"/>
    </location>
    <ligand>
        <name>FAD</name>
        <dbReference type="ChEBI" id="CHEBI:57692"/>
    </ligand>
</feature>
<keyword evidence="5 7" id="KW-0520">NAD</keyword>
<feature type="domain" description="FAD-binding FR-type" evidence="9">
    <location>
        <begin position="64"/>
        <end position="176"/>
    </location>
</feature>
<accession>A0A9J6DDX7</accession>
<dbReference type="InterPro" id="IPR017938">
    <property type="entry name" value="Riboflavin_synthase-like_b-brl"/>
</dbReference>
<feature type="binding site" evidence="6">
    <location>
        <position position="205"/>
    </location>
    <ligand>
        <name>FAD</name>
        <dbReference type="ChEBI" id="CHEBI:57692"/>
    </ligand>
</feature>
<keyword evidence="8" id="KW-0472">Membrane</keyword>
<dbReference type="InterPro" id="IPR008333">
    <property type="entry name" value="Cbr1-like_FAD-bd_dom"/>
</dbReference>
<organism evidence="10 11">
    <name type="scientific">Rhipicephalus microplus</name>
    <name type="common">Cattle tick</name>
    <name type="synonym">Boophilus microplus</name>
    <dbReference type="NCBI Taxonomy" id="6941"/>
    <lineage>
        <taxon>Eukaryota</taxon>
        <taxon>Metazoa</taxon>
        <taxon>Ecdysozoa</taxon>
        <taxon>Arthropoda</taxon>
        <taxon>Chelicerata</taxon>
        <taxon>Arachnida</taxon>
        <taxon>Acari</taxon>
        <taxon>Parasitiformes</taxon>
        <taxon>Ixodida</taxon>
        <taxon>Ixodoidea</taxon>
        <taxon>Ixodidae</taxon>
        <taxon>Rhipicephalinae</taxon>
        <taxon>Rhipicephalus</taxon>
        <taxon>Boophilus</taxon>
    </lineage>
</organism>
<evidence type="ECO:0000256" key="7">
    <source>
        <dbReference type="RuleBase" id="RU361226"/>
    </source>
</evidence>
<evidence type="ECO:0000256" key="8">
    <source>
        <dbReference type="SAM" id="Phobius"/>
    </source>
</evidence>
<feature type="binding site" evidence="6">
    <location>
        <position position="151"/>
    </location>
    <ligand>
        <name>FAD</name>
        <dbReference type="ChEBI" id="CHEBI:57692"/>
    </ligand>
</feature>
<dbReference type="SUPFAM" id="SSF52343">
    <property type="entry name" value="Ferredoxin reductase-like, C-terminal NADP-linked domain"/>
    <property type="match status" value="1"/>
</dbReference>
<dbReference type="GO" id="GO:0090524">
    <property type="term" value="F:cytochrome-b5 reductase activity, acting on NADH"/>
    <property type="evidence" value="ECO:0007669"/>
    <property type="project" value="UniProtKB-EC"/>
</dbReference>
<evidence type="ECO:0000256" key="6">
    <source>
        <dbReference type="PIRSR" id="PIRSR601834-1"/>
    </source>
</evidence>
<dbReference type="Pfam" id="PF00970">
    <property type="entry name" value="FAD_binding_6"/>
    <property type="match status" value="1"/>
</dbReference>
<keyword evidence="8" id="KW-1133">Transmembrane helix</keyword>
<feature type="binding site" evidence="6">
    <location>
        <position position="118"/>
    </location>
    <ligand>
        <name>FAD</name>
        <dbReference type="ChEBI" id="CHEBI:57692"/>
    </ligand>
</feature>
<keyword evidence="4 7" id="KW-0560">Oxidoreductase</keyword>
<protein>
    <recommendedName>
        <fullName evidence="7">NADH-cytochrome b5 reductase</fullName>
        <ecNumber evidence="7">1.6.2.2</ecNumber>
    </recommendedName>
</protein>
<dbReference type="SUPFAM" id="SSF63380">
    <property type="entry name" value="Riboflavin synthase domain-like"/>
    <property type="match status" value="1"/>
</dbReference>
<evidence type="ECO:0000256" key="1">
    <source>
        <dbReference type="ARBA" id="ARBA00001974"/>
    </source>
</evidence>
<dbReference type="InterPro" id="IPR001834">
    <property type="entry name" value="CBR-like"/>
</dbReference>
<evidence type="ECO:0000256" key="4">
    <source>
        <dbReference type="ARBA" id="ARBA00023002"/>
    </source>
</evidence>
<comment type="similarity">
    <text evidence="7">Belongs to the flavoprotein pyridine nucleotide cytochrome reductase family.</text>
</comment>
<evidence type="ECO:0000313" key="10">
    <source>
        <dbReference type="EMBL" id="KAH8020288.1"/>
    </source>
</evidence>
<dbReference type="AlphaFoldDB" id="A0A9J6DDX7"/>
<feature type="transmembrane region" description="Helical" evidence="8">
    <location>
        <begin position="26"/>
        <end position="47"/>
    </location>
</feature>
<dbReference type="PANTHER" id="PTHR19370:SF185">
    <property type="entry name" value="NADH-CYTOCHROME B5 REDUCTASE"/>
    <property type="match status" value="1"/>
</dbReference>
<feature type="binding site" evidence="6">
    <location>
        <position position="116"/>
    </location>
    <ligand>
        <name>FAD</name>
        <dbReference type="ChEBI" id="CHEBI:57692"/>
    </ligand>
</feature>
<comment type="catalytic activity">
    <reaction evidence="7">
        <text>2 Fe(III)-[cytochrome b5] + NADH = 2 Fe(II)-[cytochrome b5] + NAD(+) + H(+)</text>
        <dbReference type="Rhea" id="RHEA:46680"/>
        <dbReference type="Rhea" id="RHEA-COMP:10438"/>
        <dbReference type="Rhea" id="RHEA-COMP:10439"/>
        <dbReference type="ChEBI" id="CHEBI:15378"/>
        <dbReference type="ChEBI" id="CHEBI:29033"/>
        <dbReference type="ChEBI" id="CHEBI:29034"/>
        <dbReference type="ChEBI" id="CHEBI:57540"/>
        <dbReference type="ChEBI" id="CHEBI:57945"/>
        <dbReference type="EC" id="1.6.2.2"/>
    </reaction>
</comment>